<dbReference type="Proteomes" id="UP000234790">
    <property type="component" value="Chromosome"/>
</dbReference>
<dbReference type="EMBL" id="CP025543">
    <property type="protein sequence ID" value="AUM62803.1"/>
    <property type="molecule type" value="Genomic_DNA"/>
</dbReference>
<dbReference type="OrthoDB" id="389192at2"/>
<dbReference type="AlphaFoldDB" id="A0A2K9LUS1"/>
<keyword evidence="2" id="KW-1185">Reference proteome</keyword>
<accession>A0A2K9LUS1</accession>
<dbReference type="RefSeq" id="WP_101780855.1">
    <property type="nucleotide sequence ID" value="NZ_CP025543.1"/>
</dbReference>
<organism evidence="1 2">
    <name type="scientific">Spiroplasma monobiae MQ-1</name>
    <dbReference type="NCBI Taxonomy" id="1336748"/>
    <lineage>
        <taxon>Bacteria</taxon>
        <taxon>Bacillati</taxon>
        <taxon>Mycoplasmatota</taxon>
        <taxon>Mollicutes</taxon>
        <taxon>Entomoplasmatales</taxon>
        <taxon>Spiroplasmataceae</taxon>
        <taxon>Spiroplasma</taxon>
    </lineage>
</organism>
<evidence type="ECO:0000313" key="2">
    <source>
        <dbReference type="Proteomes" id="UP000234790"/>
    </source>
</evidence>
<gene>
    <name evidence="1" type="ORF">SMONO_v1c05540</name>
</gene>
<proteinExistence type="predicted"/>
<reference evidence="1 2" key="1">
    <citation type="submission" date="2017-12" db="EMBL/GenBank/DDBJ databases">
        <title>Complete genome sequence of Spiroplasma monobiae MQ-1 (ATCC 33825).</title>
        <authorList>
            <person name="Tsai Y.-M."/>
            <person name="Lo W.-S."/>
            <person name="Wu P.-S."/>
            <person name="Cho S.-T."/>
            <person name="Kuo C.-H."/>
        </authorList>
    </citation>
    <scope>NUCLEOTIDE SEQUENCE [LARGE SCALE GENOMIC DNA]</scope>
    <source>
        <strain evidence="1 2">MQ-1</strain>
    </source>
</reference>
<dbReference type="KEGG" id="smoo:SMONO_v1c05540"/>
<name>A0A2K9LUS1_SPISQ</name>
<sequence length="238" mass="28379">MFYRNDDFWNDKGADFISSYLNMLKIKASRDEIFELIAEKEYLDPEIANDFGEVVINYIKAWNFVREIIIKIKAFEKKYARRMDTLILEEFIGIYSCMDPSKKYLYMFEGETQESLQFLSKIERIISKMTIVETFDSLLEYLLAAAYDLTLDNCLGDITFRFFFWLVETALISRGFGPAIFQEGIELEEIWKLHFEILKFAKQNNAKNFSLCPEFRTLVTMFKDKVENFNFNDRKKYE</sequence>
<protein>
    <submittedName>
        <fullName evidence="1">Uncharacterized protein</fullName>
    </submittedName>
</protein>
<evidence type="ECO:0000313" key="1">
    <source>
        <dbReference type="EMBL" id="AUM62803.1"/>
    </source>
</evidence>